<reference evidence="2" key="2">
    <citation type="journal article" date="2021" name="PeerJ">
        <title>Extensive microbial diversity within the chicken gut microbiome revealed by metagenomics and culture.</title>
        <authorList>
            <person name="Gilroy R."/>
            <person name="Ravi A."/>
            <person name="Getino M."/>
            <person name="Pursley I."/>
            <person name="Horton D.L."/>
            <person name="Alikhan N.F."/>
            <person name="Baker D."/>
            <person name="Gharbi K."/>
            <person name="Hall N."/>
            <person name="Watson M."/>
            <person name="Adriaenssens E.M."/>
            <person name="Foster-Nyarko E."/>
            <person name="Jarju S."/>
            <person name="Secka A."/>
            <person name="Antonio M."/>
            <person name="Oren A."/>
            <person name="Chaudhuri R.R."/>
            <person name="La Ragione R."/>
            <person name="Hildebrand F."/>
            <person name="Pallen M.J."/>
        </authorList>
    </citation>
    <scope>NUCLEOTIDE SEQUENCE</scope>
    <source>
        <strain evidence="2">18911</strain>
    </source>
</reference>
<dbReference type="GO" id="GO:0004622">
    <property type="term" value="F:phosphatidylcholine lysophospholipase activity"/>
    <property type="evidence" value="ECO:0007669"/>
    <property type="project" value="TreeGrafter"/>
</dbReference>
<dbReference type="Proteomes" id="UP000824094">
    <property type="component" value="Unassembled WGS sequence"/>
</dbReference>
<protein>
    <recommendedName>
        <fullName evidence="1">SGNH hydrolase-type esterase domain-containing protein</fullName>
    </recommendedName>
</protein>
<dbReference type="Gene3D" id="3.40.50.1110">
    <property type="entry name" value="SGNH hydrolase"/>
    <property type="match status" value="1"/>
</dbReference>
<proteinExistence type="predicted"/>
<dbReference type="PANTHER" id="PTHR30383:SF5">
    <property type="entry name" value="SGNH HYDROLASE-TYPE ESTERASE DOMAIN-CONTAINING PROTEIN"/>
    <property type="match status" value="1"/>
</dbReference>
<dbReference type="PANTHER" id="PTHR30383">
    <property type="entry name" value="THIOESTERASE 1/PROTEASE 1/LYSOPHOSPHOLIPASE L1"/>
    <property type="match status" value="1"/>
</dbReference>
<evidence type="ECO:0000313" key="2">
    <source>
        <dbReference type="EMBL" id="HIU60412.1"/>
    </source>
</evidence>
<name>A0A9D1SI20_9FIRM</name>
<dbReference type="InterPro" id="IPR013830">
    <property type="entry name" value="SGNH_hydro"/>
</dbReference>
<dbReference type="InterPro" id="IPR036514">
    <property type="entry name" value="SGNH_hydro_sf"/>
</dbReference>
<gene>
    <name evidence="2" type="ORF">IAB05_03350</name>
</gene>
<organism evidence="2 3">
    <name type="scientific">Candidatus Stercoripulliclostridium merdigallinarum</name>
    <dbReference type="NCBI Taxonomy" id="2840951"/>
    <lineage>
        <taxon>Bacteria</taxon>
        <taxon>Bacillati</taxon>
        <taxon>Bacillota</taxon>
        <taxon>Clostridia</taxon>
        <taxon>Eubacteriales</taxon>
        <taxon>Candidatus Stercoripulliclostridium</taxon>
    </lineage>
</organism>
<dbReference type="SUPFAM" id="SSF52266">
    <property type="entry name" value="SGNH hydrolase"/>
    <property type="match status" value="1"/>
</dbReference>
<dbReference type="Pfam" id="PF13472">
    <property type="entry name" value="Lipase_GDSL_2"/>
    <property type="match status" value="1"/>
</dbReference>
<comment type="caution">
    <text evidence="2">The sequence shown here is derived from an EMBL/GenBank/DDBJ whole genome shotgun (WGS) entry which is preliminary data.</text>
</comment>
<dbReference type="AlphaFoldDB" id="A0A9D1SI20"/>
<dbReference type="InterPro" id="IPR051532">
    <property type="entry name" value="Ester_Hydrolysis_Enzymes"/>
</dbReference>
<feature type="domain" description="SGNH hydrolase-type esterase" evidence="1">
    <location>
        <begin position="44"/>
        <end position="276"/>
    </location>
</feature>
<reference evidence="2" key="1">
    <citation type="submission" date="2020-10" db="EMBL/GenBank/DDBJ databases">
        <authorList>
            <person name="Gilroy R."/>
        </authorList>
    </citation>
    <scope>NUCLEOTIDE SEQUENCE</scope>
    <source>
        <strain evidence="2">18911</strain>
    </source>
</reference>
<evidence type="ECO:0000259" key="1">
    <source>
        <dbReference type="Pfam" id="PF13472"/>
    </source>
</evidence>
<accession>A0A9D1SI20</accession>
<dbReference type="EMBL" id="DVNF01000098">
    <property type="protein sequence ID" value="HIU60412.1"/>
    <property type="molecule type" value="Genomic_DNA"/>
</dbReference>
<sequence>MRFRVTIAVLVVLAVVVTGGVLVAAPYVFEEDAPEAQEAPIISFWGDSIAEGVLGASPVNERESNCYYAIVGRSNGFTYYNRSVSGHKTEAMLEFIQRPDDGASMNATILRTSDIIHISILGNDLLQNYLGSLVMYYPTKDPNNSEYRRLLDLLDTASKNFTDIIDYIARVNPTATIMVSTVYNPMFPGSKIIGSNVVDYMKRTYGFDDAGVRSSTNELLGDLNAVIFDYAEANPGVIEIVDVAAAFEEIYQQDISLNKALFYNDGVHPSNKGHAVIARAIQEKLEALGIAGADALGKYRALRLDEVQRVYPSVSSAAFTELAAADSFSAVTETYFDLTDGLTPDYIKEIEPDPDQRHFDTQTEFYLTDDCAVWNMPIFNIIGSVFGEDNILASIELFDRDNCKIVFYPDGRVRMQFYLVDGIGTTVMPILNSLLQNVELPDFDVQGGLVDSYASELFPGFKLSDWVGSMEKLKGALGLEIVGIDWEQPALEAFMAELSETGMLPDKFPAGLVLTDPFGIVYEGTYYMETVHSDVTNTDYTAIYTGKAAEGGQPYLVGTLTTDEDGESNIVARIEFLQFVIAASTTKSK</sequence>
<evidence type="ECO:0000313" key="3">
    <source>
        <dbReference type="Proteomes" id="UP000824094"/>
    </source>
</evidence>